<keyword evidence="4 5" id="KW-0472">Membrane</keyword>
<reference evidence="7 8" key="1">
    <citation type="submission" date="2014-12" db="EMBL/GenBank/DDBJ databases">
        <title>Reclassification of Actinobacillus muris as Muribacter muris.</title>
        <authorList>
            <person name="Christensen H."/>
            <person name="Nicklas W."/>
            <person name="Bisgaard M."/>
        </authorList>
    </citation>
    <scope>NUCLEOTIDE SEQUENCE [LARGE SCALE GENOMIC DNA]</scope>
    <source>
        <strain evidence="7 8">Ackerman80-443D</strain>
    </source>
</reference>
<evidence type="ECO:0000259" key="6">
    <source>
        <dbReference type="Pfam" id="PF04932"/>
    </source>
</evidence>
<organism evidence="7 8">
    <name type="scientific">Muribacter muris</name>
    <dbReference type="NCBI Taxonomy" id="67855"/>
    <lineage>
        <taxon>Bacteria</taxon>
        <taxon>Pseudomonadati</taxon>
        <taxon>Pseudomonadota</taxon>
        <taxon>Gammaproteobacteria</taxon>
        <taxon>Pasteurellales</taxon>
        <taxon>Pasteurellaceae</taxon>
        <taxon>Muribacter</taxon>
    </lineage>
</organism>
<accession>A0A0J5P7Q2</accession>
<feature type="transmembrane region" description="Helical" evidence="5">
    <location>
        <begin position="63"/>
        <end position="81"/>
    </location>
</feature>
<name>A0A0J5P7Q2_9PAST</name>
<evidence type="ECO:0000256" key="5">
    <source>
        <dbReference type="SAM" id="Phobius"/>
    </source>
</evidence>
<protein>
    <submittedName>
        <fullName evidence="7">RfaL protein</fullName>
    </submittedName>
</protein>
<dbReference type="Pfam" id="PF04932">
    <property type="entry name" value="Wzy_C"/>
    <property type="match status" value="1"/>
</dbReference>
<evidence type="ECO:0000313" key="7">
    <source>
        <dbReference type="EMBL" id="KMK51529.1"/>
    </source>
</evidence>
<feature type="transmembrane region" description="Helical" evidence="5">
    <location>
        <begin position="115"/>
        <end position="135"/>
    </location>
</feature>
<evidence type="ECO:0000256" key="4">
    <source>
        <dbReference type="ARBA" id="ARBA00023136"/>
    </source>
</evidence>
<feature type="transmembrane region" description="Helical" evidence="5">
    <location>
        <begin position="93"/>
        <end position="108"/>
    </location>
</feature>
<feature type="transmembrane region" description="Helical" evidence="5">
    <location>
        <begin position="328"/>
        <end position="347"/>
    </location>
</feature>
<dbReference type="AlphaFoldDB" id="A0A0J5P7Q2"/>
<keyword evidence="2 5" id="KW-0812">Transmembrane</keyword>
<feature type="transmembrane region" description="Helical" evidence="5">
    <location>
        <begin position="176"/>
        <end position="193"/>
    </location>
</feature>
<comment type="subcellular location">
    <subcellularLocation>
        <location evidence="1">Membrane</location>
        <topology evidence="1">Multi-pass membrane protein</topology>
    </subcellularLocation>
</comment>
<feature type="transmembrane region" description="Helical" evidence="5">
    <location>
        <begin position="359"/>
        <end position="376"/>
    </location>
</feature>
<keyword evidence="3 5" id="KW-1133">Transmembrane helix</keyword>
<sequence>MFSRLDAKISLFSTACISLFFLLILHFKWSYNVLPMLLSLIGIAVIVQGVKQTPWRLERRDKGLIIAFIGYFLLFVLSLLIHQGKAKELDLPSRMLLVLPLLAVCYRFKPNPLWILYAIVLATLSAGVVAVVQFFGLGMPHIFPVHMYIQSGGIIMSLAMFSLTAAFFFKQRRMHFWLWLSILACGLGILAAVLNQSRGPWVVAPFILAVILWFNRKLLSKWLIALLLLIALVAGGFGGHLIEQRWQQARNDITQYIEQNNGSSSLGARFDMWKSALLGIQEKPIFGWGLQGVKTMRQQHAEQKQISKVAGEFGHAHNQYLHDASARGLLGLAALLAIFLVPLRLFWLGMKRSAPQSLARLWGVLGMVHILAIMGYCLSQSFLSHNSGVMFYGFVVVLLLGLQKNASIRPLDDEKIE</sequence>
<dbReference type="EMBL" id="JWIZ01000031">
    <property type="protein sequence ID" value="KMK51529.1"/>
    <property type="molecule type" value="Genomic_DNA"/>
</dbReference>
<evidence type="ECO:0000256" key="1">
    <source>
        <dbReference type="ARBA" id="ARBA00004141"/>
    </source>
</evidence>
<dbReference type="PATRIC" id="fig|67855.3.peg.1152"/>
<feature type="transmembrane region" description="Helical" evidence="5">
    <location>
        <begin position="9"/>
        <end position="27"/>
    </location>
</feature>
<feature type="transmembrane region" description="Helical" evidence="5">
    <location>
        <begin position="199"/>
        <end position="215"/>
    </location>
</feature>
<feature type="transmembrane region" description="Helical" evidence="5">
    <location>
        <begin position="33"/>
        <end position="51"/>
    </location>
</feature>
<feature type="transmembrane region" description="Helical" evidence="5">
    <location>
        <begin position="382"/>
        <end position="402"/>
    </location>
</feature>
<dbReference type="PANTHER" id="PTHR37422">
    <property type="entry name" value="TEICHURONIC ACID BIOSYNTHESIS PROTEIN TUAE"/>
    <property type="match status" value="1"/>
</dbReference>
<evidence type="ECO:0000256" key="2">
    <source>
        <dbReference type="ARBA" id="ARBA00022692"/>
    </source>
</evidence>
<dbReference type="STRING" id="67855.RO21_05865"/>
<evidence type="ECO:0000313" key="8">
    <source>
        <dbReference type="Proteomes" id="UP000036270"/>
    </source>
</evidence>
<dbReference type="GO" id="GO:0016020">
    <property type="term" value="C:membrane"/>
    <property type="evidence" value="ECO:0007669"/>
    <property type="project" value="UniProtKB-SubCell"/>
</dbReference>
<dbReference type="InterPro" id="IPR007016">
    <property type="entry name" value="O-antigen_ligase-rel_domated"/>
</dbReference>
<dbReference type="RefSeq" id="WP_047976866.1">
    <property type="nucleotide sequence ID" value="NZ_JWIZ01000031.1"/>
</dbReference>
<feature type="transmembrane region" description="Helical" evidence="5">
    <location>
        <begin position="222"/>
        <end position="242"/>
    </location>
</feature>
<dbReference type="Proteomes" id="UP000036270">
    <property type="component" value="Unassembled WGS sequence"/>
</dbReference>
<feature type="transmembrane region" description="Helical" evidence="5">
    <location>
        <begin position="147"/>
        <end position="169"/>
    </location>
</feature>
<evidence type="ECO:0000256" key="3">
    <source>
        <dbReference type="ARBA" id="ARBA00022989"/>
    </source>
</evidence>
<feature type="domain" description="O-antigen ligase-related" evidence="6">
    <location>
        <begin position="184"/>
        <end position="336"/>
    </location>
</feature>
<keyword evidence="8" id="KW-1185">Reference proteome</keyword>
<comment type="caution">
    <text evidence="7">The sequence shown here is derived from an EMBL/GenBank/DDBJ whole genome shotgun (WGS) entry which is preliminary data.</text>
</comment>
<dbReference type="InterPro" id="IPR051533">
    <property type="entry name" value="WaaL-like"/>
</dbReference>
<dbReference type="PANTHER" id="PTHR37422:SF17">
    <property type="entry name" value="O-ANTIGEN LIGASE"/>
    <property type="match status" value="1"/>
</dbReference>
<gene>
    <name evidence="7" type="ORF">RO21_05865</name>
</gene>
<proteinExistence type="predicted"/>